<dbReference type="InterPro" id="IPR000182">
    <property type="entry name" value="GNAT_dom"/>
</dbReference>
<comment type="similarity">
    <text evidence="3">Belongs to the AAA ATPase family.</text>
</comment>
<evidence type="ECO:0000313" key="5">
    <source>
        <dbReference type="EMBL" id="AZS76246.1"/>
    </source>
</evidence>
<protein>
    <submittedName>
        <fullName evidence="5">AAA family ATPase</fullName>
    </submittedName>
</protein>
<evidence type="ECO:0000313" key="6">
    <source>
        <dbReference type="Proteomes" id="UP000275579"/>
    </source>
</evidence>
<dbReference type="InterPro" id="IPR003959">
    <property type="entry name" value="ATPase_AAA_core"/>
</dbReference>
<dbReference type="PROSITE" id="PS51186">
    <property type="entry name" value="GNAT"/>
    <property type="match status" value="1"/>
</dbReference>
<dbReference type="Gene3D" id="3.40.630.30">
    <property type="match status" value="1"/>
</dbReference>
<dbReference type="CDD" id="cd04301">
    <property type="entry name" value="NAT_SF"/>
    <property type="match status" value="1"/>
</dbReference>
<dbReference type="SUPFAM" id="SSF52540">
    <property type="entry name" value="P-loop containing nucleoside triphosphate hydrolases"/>
    <property type="match status" value="1"/>
</dbReference>
<dbReference type="Gene3D" id="3.40.50.300">
    <property type="entry name" value="P-loop containing nucleotide triphosphate hydrolases"/>
    <property type="match status" value="1"/>
</dbReference>
<sequence length="431" mass="47462">MSPWRVRNLDEDDLDQVVRIWEESRDTVREPAVSLAEVVSALRGRMPAVVAVVAVVGDRVVGAAVSSVAQERAWVLRLAIARQWRRHGIGSALLAALEERLAEAGVRRIGALLPEGEVGEQAFKNSGYAGRPDLSYFEKLLSADSAEATLLDQLGGVVPEAGLWDGIAGMTGEKDLIERRLVLPLENPAVAERYQLVPPRAVVLFGPPGTGKTTFARAVASRLRWSFIEVFPYQLAEDAHGVAAALRRLFARVEHLDEVVLFFDEAEEIASERQDPTSLAHRVTNELLKLIPQFRRGQRRLLICATNAVRSLDPAFLRPGRFDYLIPVGPPDAEARRAIWTRYIGPDRVAGIDLDALVGASGRFTPADIEYAARTAAQSAFERHLSADPRQAGDPTQLTDDYLQAIARTRTTLTEEDIRAFDRDLRAAGRV</sequence>
<evidence type="ECO:0000259" key="4">
    <source>
        <dbReference type="PROSITE" id="PS51186"/>
    </source>
</evidence>
<dbReference type="Pfam" id="PF00004">
    <property type="entry name" value="AAA"/>
    <property type="match status" value="1"/>
</dbReference>
<gene>
    <name evidence="5" type="ORF">DDE74_03420</name>
</gene>
<dbReference type="EMBL" id="CP029042">
    <property type="protein sequence ID" value="AZS76246.1"/>
    <property type="molecule type" value="Genomic_DNA"/>
</dbReference>
<dbReference type="GO" id="GO:0016747">
    <property type="term" value="F:acyltransferase activity, transferring groups other than amino-acyl groups"/>
    <property type="evidence" value="ECO:0007669"/>
    <property type="project" value="InterPro"/>
</dbReference>
<dbReference type="GO" id="GO:0016887">
    <property type="term" value="F:ATP hydrolysis activity"/>
    <property type="evidence" value="ECO:0007669"/>
    <property type="project" value="InterPro"/>
</dbReference>
<dbReference type="InterPro" id="IPR016181">
    <property type="entry name" value="Acyl_CoA_acyltransferase"/>
</dbReference>
<dbReference type="AlphaFoldDB" id="A0A3S9YMI8"/>
<dbReference type="Proteomes" id="UP000275579">
    <property type="component" value="Chromosome"/>
</dbReference>
<evidence type="ECO:0000256" key="1">
    <source>
        <dbReference type="ARBA" id="ARBA00022741"/>
    </source>
</evidence>
<dbReference type="InterPro" id="IPR003960">
    <property type="entry name" value="ATPase_AAA_CS"/>
</dbReference>
<dbReference type="InterPro" id="IPR050168">
    <property type="entry name" value="AAA_ATPase_domain"/>
</dbReference>
<organism evidence="5 6">
    <name type="scientific">Streptomyces lydicus</name>
    <dbReference type="NCBI Taxonomy" id="47763"/>
    <lineage>
        <taxon>Bacteria</taxon>
        <taxon>Bacillati</taxon>
        <taxon>Actinomycetota</taxon>
        <taxon>Actinomycetes</taxon>
        <taxon>Kitasatosporales</taxon>
        <taxon>Streptomycetaceae</taxon>
        <taxon>Streptomyces</taxon>
    </lineage>
</organism>
<dbReference type="RefSeq" id="WP_127149337.1">
    <property type="nucleotide sequence ID" value="NZ_CP029042.1"/>
</dbReference>
<dbReference type="CDD" id="cd19481">
    <property type="entry name" value="RecA-like_protease"/>
    <property type="match status" value="1"/>
</dbReference>
<dbReference type="PROSITE" id="PS00674">
    <property type="entry name" value="AAA"/>
    <property type="match status" value="1"/>
</dbReference>
<dbReference type="InterPro" id="IPR003593">
    <property type="entry name" value="AAA+_ATPase"/>
</dbReference>
<evidence type="ECO:0000256" key="2">
    <source>
        <dbReference type="ARBA" id="ARBA00022840"/>
    </source>
</evidence>
<keyword evidence="1 3" id="KW-0547">Nucleotide-binding</keyword>
<dbReference type="Gene3D" id="1.10.8.60">
    <property type="match status" value="1"/>
</dbReference>
<feature type="domain" description="N-acetyltransferase" evidence="4">
    <location>
        <begin position="4"/>
        <end position="190"/>
    </location>
</feature>
<keyword evidence="2 3" id="KW-0067">ATP-binding</keyword>
<reference evidence="5 6" key="1">
    <citation type="submission" date="2018-04" db="EMBL/GenBank/DDBJ databases">
        <title>Complete genome sequences of Streptomyces lydicus strain WYEC and characterization of antagonistic properties of biological control agents.</title>
        <authorList>
            <person name="Mariita R.M."/>
            <person name="Sello J.K."/>
        </authorList>
    </citation>
    <scope>NUCLEOTIDE SEQUENCE [LARGE SCALE GENOMIC DNA]</scope>
    <source>
        <strain evidence="5 6">WYEC 108</strain>
    </source>
</reference>
<dbReference type="PANTHER" id="PTHR23077:SF171">
    <property type="entry name" value="NUCLEAR VALOSIN-CONTAINING PROTEIN-LIKE"/>
    <property type="match status" value="1"/>
</dbReference>
<dbReference type="GO" id="GO:0005524">
    <property type="term" value="F:ATP binding"/>
    <property type="evidence" value="ECO:0007669"/>
    <property type="project" value="UniProtKB-KW"/>
</dbReference>
<dbReference type="PANTHER" id="PTHR23077">
    <property type="entry name" value="AAA-FAMILY ATPASE"/>
    <property type="match status" value="1"/>
</dbReference>
<dbReference type="SUPFAM" id="SSF55729">
    <property type="entry name" value="Acyl-CoA N-acyltransferases (Nat)"/>
    <property type="match status" value="1"/>
</dbReference>
<dbReference type="Pfam" id="PF00583">
    <property type="entry name" value="Acetyltransf_1"/>
    <property type="match status" value="1"/>
</dbReference>
<evidence type="ECO:0000256" key="3">
    <source>
        <dbReference type="RuleBase" id="RU003651"/>
    </source>
</evidence>
<name>A0A3S9YMI8_9ACTN</name>
<accession>A0A3S9YMI8</accession>
<proteinExistence type="inferred from homology"/>
<dbReference type="SMART" id="SM00382">
    <property type="entry name" value="AAA"/>
    <property type="match status" value="1"/>
</dbReference>
<dbReference type="InterPro" id="IPR027417">
    <property type="entry name" value="P-loop_NTPase"/>
</dbReference>